<dbReference type="AlphaFoldDB" id="A0A5N6X3K4"/>
<keyword evidence="4" id="KW-1185">Reference proteome</keyword>
<organism evidence="3 4">
    <name type="scientific">Aspergillus sergii</name>
    <dbReference type="NCBI Taxonomy" id="1034303"/>
    <lineage>
        <taxon>Eukaryota</taxon>
        <taxon>Fungi</taxon>
        <taxon>Dikarya</taxon>
        <taxon>Ascomycota</taxon>
        <taxon>Pezizomycotina</taxon>
        <taxon>Eurotiomycetes</taxon>
        <taxon>Eurotiomycetidae</taxon>
        <taxon>Eurotiales</taxon>
        <taxon>Aspergillaceae</taxon>
        <taxon>Aspergillus</taxon>
        <taxon>Aspergillus subgen. Circumdati</taxon>
    </lineage>
</organism>
<feature type="compositionally biased region" description="Low complexity" evidence="1">
    <location>
        <begin position="857"/>
        <end position="885"/>
    </location>
</feature>
<evidence type="ECO:0000313" key="3">
    <source>
        <dbReference type="EMBL" id="KAE8327413.1"/>
    </source>
</evidence>
<sequence length="974" mass="108583">MNRDAAVLGPAPVPKQFVLCFDGTGNKFAGDKSDSNVLKIFRMLDRSESHQFHYYQPGIGTYVTSKSLSSSGRFHRIRSAYLKAKDSAVGSSFADHVMGGYKFLMRYYNPGDEISFIGFSRGAYIARFLAEMLDSIGLLEAGNEELVRFAWKTFAKWQMRRDTHKDTDKTDRLFNYMVAFRETFCRPITPRIKFMGLFDTVNSVPAFESAWMQRSKFPYTARSSAKAIRHAVGIDERRAKFRQDLISEIKPCCEEKKSTYWKDHWPRFHRSPKKSSAPKESTGLPQIVLNGGNNEDSPFQQRPGETESVHHSVRSSNQSVYSTSHRYRARRRRSQRKLSLAVPMAAASTEDVASIKSEYSGLSLQVPQERIGEEDYDEDEDSSQDIQEVWFPGGHADIGGGWQQEEDAWPLSHAPLVWMVQEARRAGLQFDPSKMEHFECLEEYDEDYSPIRENIHWNPDISVGQDGHPLMPIPSQQLATQVAAVYGEGNQMQSATGSSSTFLKALQESCTAPIHDCLEFGSGISHASVLTWRMMEYLPFRRMDLQKNGSWKPIRWPLPCGEVRDIPDDAQIHVSAIRRLLKDENYRPGNLIVGGGGRGVRRAPTEKKIGQWALKGHKGDIVREVYVAVRPEKEELKASTTDMETSHYLSPEGILLPPSPVESVDTPEPTAPGSAEDRKNDVMITLSRPPAPSPTRLPFARSHFRSRSLAEVSGLPPMTRAHSTPGLDSRGRYIFVHGREAPTSSPENAAKRHLPFQVPMGDSLETRMIPLNISEPILEYAELDTTMSSSSSTQGEPRTASPVLSNTFPRMTRRRPSSPLHFNPMNSTGQSASSPSSAHSSPIILNSRFNESFPGYSTSSASSMPSTPTSLRSRSPSISSLETIPDIPDAEAAAIEADRIAALKAAADRADEADAATNGNRRRGASDASGPSSSLMNMRTVSGGYGLRTDKRKRWSVCGAERRQDLDLETIWED</sequence>
<feature type="region of interest" description="Disordered" evidence="1">
    <location>
        <begin position="270"/>
        <end position="328"/>
    </location>
</feature>
<feature type="compositionally biased region" description="Polar residues" evidence="1">
    <location>
        <begin position="785"/>
        <end position="809"/>
    </location>
</feature>
<feature type="compositionally biased region" description="Polar residues" evidence="1">
    <location>
        <begin position="929"/>
        <end position="940"/>
    </location>
</feature>
<dbReference type="PANTHER" id="PTHR33840:SF2">
    <property type="entry name" value="TLE1 PHOSPHOLIPASE DOMAIN-CONTAINING PROTEIN"/>
    <property type="match status" value="1"/>
</dbReference>
<name>A0A5N6X3K4_9EURO</name>
<feature type="compositionally biased region" description="Low complexity" evidence="1">
    <location>
        <begin position="831"/>
        <end position="842"/>
    </location>
</feature>
<feature type="domain" description="T6SS Phospholipase effector Tle1-like catalytic" evidence="2">
    <location>
        <begin position="15"/>
        <end position="422"/>
    </location>
</feature>
<dbReference type="PANTHER" id="PTHR33840">
    <property type="match status" value="1"/>
</dbReference>
<feature type="region of interest" description="Disordered" evidence="1">
    <location>
        <begin position="912"/>
        <end position="943"/>
    </location>
</feature>
<evidence type="ECO:0000256" key="1">
    <source>
        <dbReference type="SAM" id="MobiDB-lite"/>
    </source>
</evidence>
<gene>
    <name evidence="3" type="ORF">BDV39DRAFT_205001</name>
</gene>
<feature type="region of interest" description="Disordered" evidence="1">
    <location>
        <begin position="855"/>
        <end position="885"/>
    </location>
</feature>
<dbReference type="InterPro" id="IPR018712">
    <property type="entry name" value="Tle1-like_cat"/>
</dbReference>
<protein>
    <recommendedName>
        <fullName evidence="2">T6SS Phospholipase effector Tle1-like catalytic domain-containing protein</fullName>
    </recommendedName>
</protein>
<feature type="region of interest" description="Disordered" evidence="1">
    <location>
        <begin position="785"/>
        <end position="842"/>
    </location>
</feature>
<dbReference type="EMBL" id="ML741792">
    <property type="protein sequence ID" value="KAE8327413.1"/>
    <property type="molecule type" value="Genomic_DNA"/>
</dbReference>
<proteinExistence type="predicted"/>
<evidence type="ECO:0000259" key="2">
    <source>
        <dbReference type="Pfam" id="PF09994"/>
    </source>
</evidence>
<evidence type="ECO:0000313" key="4">
    <source>
        <dbReference type="Proteomes" id="UP000325945"/>
    </source>
</evidence>
<feature type="region of interest" description="Disordered" evidence="1">
    <location>
        <begin position="637"/>
        <end position="680"/>
    </location>
</feature>
<accession>A0A5N6X3K4</accession>
<feature type="compositionally biased region" description="Polar residues" evidence="1">
    <location>
        <begin position="291"/>
        <end position="300"/>
    </location>
</feature>
<dbReference type="Proteomes" id="UP000325945">
    <property type="component" value="Unassembled WGS sequence"/>
</dbReference>
<reference evidence="4" key="1">
    <citation type="submission" date="2019-04" db="EMBL/GenBank/DDBJ databases">
        <title>Friends and foes A comparative genomics studyof 23 Aspergillus species from section Flavi.</title>
        <authorList>
            <consortium name="DOE Joint Genome Institute"/>
            <person name="Kjaerbolling I."/>
            <person name="Vesth T."/>
            <person name="Frisvad J.C."/>
            <person name="Nybo J.L."/>
            <person name="Theobald S."/>
            <person name="Kildgaard S."/>
            <person name="Isbrandt T."/>
            <person name="Kuo A."/>
            <person name="Sato A."/>
            <person name="Lyhne E.K."/>
            <person name="Kogle M.E."/>
            <person name="Wiebenga A."/>
            <person name="Kun R.S."/>
            <person name="Lubbers R.J."/>
            <person name="Makela M.R."/>
            <person name="Barry K."/>
            <person name="Chovatia M."/>
            <person name="Clum A."/>
            <person name="Daum C."/>
            <person name="Haridas S."/>
            <person name="He G."/>
            <person name="LaButti K."/>
            <person name="Lipzen A."/>
            <person name="Mondo S."/>
            <person name="Riley R."/>
            <person name="Salamov A."/>
            <person name="Simmons B.A."/>
            <person name="Magnuson J.K."/>
            <person name="Henrissat B."/>
            <person name="Mortensen U.H."/>
            <person name="Larsen T.O."/>
            <person name="Devries R.P."/>
            <person name="Grigoriev I.V."/>
            <person name="Machida M."/>
            <person name="Baker S.E."/>
            <person name="Andersen M.R."/>
        </authorList>
    </citation>
    <scope>NUCLEOTIDE SEQUENCE [LARGE SCALE GENOMIC DNA]</scope>
    <source>
        <strain evidence="4">CBS 130017</strain>
    </source>
</reference>
<dbReference type="Pfam" id="PF09994">
    <property type="entry name" value="T6SS_Tle1-like_cat"/>
    <property type="match status" value="1"/>
</dbReference>